<evidence type="ECO:0008006" key="4">
    <source>
        <dbReference type="Google" id="ProtNLM"/>
    </source>
</evidence>
<proteinExistence type="predicted"/>
<dbReference type="AlphaFoldDB" id="A0AAV4QR39"/>
<name>A0AAV4QR39_CAEEX</name>
<keyword evidence="1" id="KW-0812">Transmembrane</keyword>
<evidence type="ECO:0000313" key="2">
    <source>
        <dbReference type="EMBL" id="GIY11722.1"/>
    </source>
</evidence>
<organism evidence="2 3">
    <name type="scientific">Caerostris extrusa</name>
    <name type="common">Bark spider</name>
    <name type="synonym">Caerostris bankana</name>
    <dbReference type="NCBI Taxonomy" id="172846"/>
    <lineage>
        <taxon>Eukaryota</taxon>
        <taxon>Metazoa</taxon>
        <taxon>Ecdysozoa</taxon>
        <taxon>Arthropoda</taxon>
        <taxon>Chelicerata</taxon>
        <taxon>Arachnida</taxon>
        <taxon>Araneae</taxon>
        <taxon>Araneomorphae</taxon>
        <taxon>Entelegynae</taxon>
        <taxon>Araneoidea</taxon>
        <taxon>Araneidae</taxon>
        <taxon>Caerostris</taxon>
    </lineage>
</organism>
<dbReference type="EMBL" id="BPLR01006686">
    <property type="protein sequence ID" value="GIY11722.1"/>
    <property type="molecule type" value="Genomic_DNA"/>
</dbReference>
<comment type="caution">
    <text evidence="2">The sequence shown here is derived from an EMBL/GenBank/DDBJ whole genome shotgun (WGS) entry which is preliminary data.</text>
</comment>
<dbReference type="Proteomes" id="UP001054945">
    <property type="component" value="Unassembled WGS sequence"/>
</dbReference>
<feature type="transmembrane region" description="Helical" evidence="1">
    <location>
        <begin position="54"/>
        <end position="75"/>
    </location>
</feature>
<evidence type="ECO:0000313" key="3">
    <source>
        <dbReference type="Proteomes" id="UP001054945"/>
    </source>
</evidence>
<accession>A0AAV4QR39</accession>
<keyword evidence="1" id="KW-1133">Transmembrane helix</keyword>
<protein>
    <recommendedName>
        <fullName evidence="4">Transmembrane protein</fullName>
    </recommendedName>
</protein>
<evidence type="ECO:0000256" key="1">
    <source>
        <dbReference type="SAM" id="Phobius"/>
    </source>
</evidence>
<sequence length="110" mass="12912">MQKDGRSESAVCRFRSSFLCYAMNGRMTSAKPGGFSPRLRRQKMWPPLIEPPTSMLLLLSPRLGLGFCSFLFFFLRASGHYHCRVETDRILNEKRFCLHIEREIFFLNIF</sequence>
<keyword evidence="1" id="KW-0472">Membrane</keyword>
<reference evidence="2 3" key="1">
    <citation type="submission" date="2021-06" db="EMBL/GenBank/DDBJ databases">
        <title>Caerostris extrusa draft genome.</title>
        <authorList>
            <person name="Kono N."/>
            <person name="Arakawa K."/>
        </authorList>
    </citation>
    <scope>NUCLEOTIDE SEQUENCE [LARGE SCALE GENOMIC DNA]</scope>
</reference>
<keyword evidence="3" id="KW-1185">Reference proteome</keyword>
<gene>
    <name evidence="2" type="ORF">CEXT_8831</name>
</gene>